<protein>
    <submittedName>
        <fullName evidence="8">Invertase 1</fullName>
    </submittedName>
</protein>
<feature type="domain" description="Glycosyl hydrolase family 32 N-terminal" evidence="6">
    <location>
        <begin position="85"/>
        <end position="246"/>
    </location>
</feature>
<keyword evidence="3 4" id="KW-0326">Glycosidase</keyword>
<feature type="signal peptide" evidence="5">
    <location>
        <begin position="1"/>
        <end position="25"/>
    </location>
</feature>
<dbReference type="Gene3D" id="2.115.10.20">
    <property type="entry name" value="Glycosyl hydrolase domain, family 43"/>
    <property type="match status" value="1"/>
</dbReference>
<name>Q2PCS4_UROFA</name>
<sequence>MCYSTSKSFVSLLCAAVLSSGSISASLLYQDSVTADDRLESSKSGHSSAPQCSIDWSQPPQMDELVKCPNSSMFQVWRTKARVTGPRGWMNDPMAVFETRNGTYHIGYQCNPSSNVWSNISQCSASTSDFVHFNDYHSWKNPVTIAPSQLYDIRGVFDGTVIKNGWDGNPTIIYTSVFTGPISARSNPPEIEGVETQSLAYTEDDGSSWTKLNFGADGNPVIYKWPEQHLSGFRDPFVFESEELYQFYANQSIVHRIPGGHNSPKPRGKKYLLLSGGIRTESDPVHGGPRLFLYQQTKEHDLRDWTYLGPMISYTAERNQTSEWRGANGINFECGAITKIDEHGLANQKDATHSTTQLNVITVGTEGGRGQKNYWPIWKAVSWDFSAPDGNVKANADFSGVIDWGTAYAFHMFQSKGRQLIVGWIYEDDPSNVLTAQRGAQGAFTLFRELFVKVVRNIHPAELASQASAPSWAMRPELDGSHSLVTVGQRILPEITSAFRKKSSIFQFPSRTVSPGSNLNSSEGELASNVIPLDKKPSDRYYAITARLDFYAKGIPSDGDEFIDRMSMPRAGFRLLASKNEWTDIFYDPSEEYLVVDRSHSSVISSYGNSTERAKFRLWSILDPVTRETRIESLNLTIIVDNSVLEVHANERAIISTRVYPWYKNSTGIAYLAQGRPTIVEEIHPARSPPFSAHKNRINFPEQVDFQPLSVRFSGVEVWDGLVNAWPNRPRDTSLPGVYSHNITSTLYGLWPDS</sequence>
<dbReference type="SUPFAM" id="SSF49899">
    <property type="entry name" value="Concanavalin A-like lectins/glucanases"/>
    <property type="match status" value="1"/>
</dbReference>
<evidence type="ECO:0000256" key="2">
    <source>
        <dbReference type="ARBA" id="ARBA00022801"/>
    </source>
</evidence>
<dbReference type="AlphaFoldDB" id="Q2PCS4"/>
<dbReference type="GO" id="GO:0005987">
    <property type="term" value="P:sucrose catabolic process"/>
    <property type="evidence" value="ECO:0007669"/>
    <property type="project" value="TreeGrafter"/>
</dbReference>
<evidence type="ECO:0000259" key="6">
    <source>
        <dbReference type="Pfam" id="PF00251"/>
    </source>
</evidence>
<dbReference type="PANTHER" id="PTHR42800:SF3">
    <property type="entry name" value="GLYCOSYL HYDROLASE FAMILY 32 N-TERMINAL DOMAIN-CONTAINING PROTEIN"/>
    <property type="match status" value="1"/>
</dbReference>
<dbReference type="InterPro" id="IPR013148">
    <property type="entry name" value="Glyco_hydro_32_N"/>
</dbReference>
<reference evidence="8" key="1">
    <citation type="journal article" date="2006" name="Mol. Plant Microbe Interact.">
        <title>Cloning and characterization of a novel invertase from the obligate biotroph Uromyces fabae and analysis of expression patterns of host and pathogen invertases in the course of infection.</title>
        <authorList>
            <person name="Voegele R.T."/>
            <person name="Wirsel S."/>
            <person name="Moll U."/>
            <person name="Lechner M."/>
            <person name="Mendgen K."/>
        </authorList>
    </citation>
    <scope>NUCLEOTIDE SEQUENCE</scope>
</reference>
<keyword evidence="5" id="KW-0732">Signal</keyword>
<dbReference type="PANTHER" id="PTHR42800">
    <property type="entry name" value="EXOINULINASE INUD (AFU_ORTHOLOGUE AFUA_5G00480)"/>
    <property type="match status" value="1"/>
</dbReference>
<keyword evidence="2 4" id="KW-0378">Hydrolase</keyword>
<evidence type="ECO:0000259" key="7">
    <source>
        <dbReference type="Pfam" id="PF08244"/>
    </source>
</evidence>
<dbReference type="CAZy" id="GH32">
    <property type="family name" value="Glycoside Hydrolase Family 32"/>
</dbReference>
<dbReference type="InterPro" id="IPR001362">
    <property type="entry name" value="Glyco_hydro_32"/>
</dbReference>
<proteinExistence type="inferred from homology"/>
<evidence type="ECO:0000256" key="1">
    <source>
        <dbReference type="ARBA" id="ARBA00009902"/>
    </source>
</evidence>
<dbReference type="SUPFAM" id="SSF75005">
    <property type="entry name" value="Arabinanase/levansucrase/invertase"/>
    <property type="match status" value="1"/>
</dbReference>
<dbReference type="InterPro" id="IPR013189">
    <property type="entry name" value="Glyco_hydro_32_C"/>
</dbReference>
<dbReference type="Pfam" id="PF00251">
    <property type="entry name" value="Glyco_hydro_32N"/>
    <property type="match status" value="1"/>
</dbReference>
<organism evidence="8">
    <name type="scientific">Uromyces fabae</name>
    <name type="common">Rust fungus</name>
    <dbReference type="NCBI Taxonomy" id="55588"/>
    <lineage>
        <taxon>Eukaryota</taxon>
        <taxon>Fungi</taxon>
        <taxon>Dikarya</taxon>
        <taxon>Basidiomycota</taxon>
        <taxon>Pucciniomycotina</taxon>
        <taxon>Pucciniomycetes</taxon>
        <taxon>Pucciniales</taxon>
        <taxon>Pucciniaceae</taxon>
        <taxon>Uromyces</taxon>
    </lineage>
</organism>
<dbReference type="CDD" id="cd18621">
    <property type="entry name" value="GH32_XdINV-like"/>
    <property type="match status" value="1"/>
</dbReference>
<evidence type="ECO:0000256" key="4">
    <source>
        <dbReference type="RuleBase" id="RU362110"/>
    </source>
</evidence>
<dbReference type="SMART" id="SM00640">
    <property type="entry name" value="Glyco_32"/>
    <property type="match status" value="1"/>
</dbReference>
<evidence type="ECO:0000313" key="8">
    <source>
        <dbReference type="EMBL" id="CAG26671.1"/>
    </source>
</evidence>
<dbReference type="GO" id="GO:0005737">
    <property type="term" value="C:cytoplasm"/>
    <property type="evidence" value="ECO:0007669"/>
    <property type="project" value="TreeGrafter"/>
</dbReference>
<dbReference type="InterPro" id="IPR023296">
    <property type="entry name" value="Glyco_hydro_beta-prop_sf"/>
</dbReference>
<dbReference type="BRENDA" id="3.2.1.26">
    <property type="organism ID" value="6579"/>
</dbReference>
<dbReference type="Gene3D" id="2.60.120.560">
    <property type="entry name" value="Exo-inulinase, domain 1"/>
    <property type="match status" value="1"/>
</dbReference>
<evidence type="ECO:0000256" key="5">
    <source>
        <dbReference type="SAM" id="SignalP"/>
    </source>
</evidence>
<dbReference type="InterPro" id="IPR013320">
    <property type="entry name" value="ConA-like_dom_sf"/>
</dbReference>
<comment type="similarity">
    <text evidence="1 4">Belongs to the glycosyl hydrolase 32 family.</text>
</comment>
<feature type="chain" id="PRO_5004213591" evidence="5">
    <location>
        <begin position="26"/>
        <end position="754"/>
    </location>
</feature>
<accession>Q2PCS4</accession>
<dbReference type="EMBL" id="AJ640083">
    <property type="protein sequence ID" value="CAG26671.1"/>
    <property type="molecule type" value="Genomic_DNA"/>
</dbReference>
<evidence type="ECO:0000256" key="3">
    <source>
        <dbReference type="ARBA" id="ARBA00023295"/>
    </source>
</evidence>
<dbReference type="Pfam" id="PF08244">
    <property type="entry name" value="Glyco_hydro_32C"/>
    <property type="match status" value="1"/>
</dbReference>
<dbReference type="GO" id="GO:0004575">
    <property type="term" value="F:sucrose alpha-glucosidase activity"/>
    <property type="evidence" value="ECO:0007669"/>
    <property type="project" value="TreeGrafter"/>
</dbReference>
<feature type="domain" description="Glycosyl hydrolase family 32 C-terminal" evidence="7">
    <location>
        <begin position="537"/>
        <end position="676"/>
    </location>
</feature>
<gene>
    <name evidence="8" type="primary">inv1</name>
</gene>